<gene>
    <name evidence="5" type="ordered locus">Jden_1765</name>
</gene>
<reference evidence="5 6" key="1">
    <citation type="journal article" date="2009" name="Stand. Genomic Sci.">
        <title>Complete genome sequence of Jonesia denitrificans type strain (Prevot 55134).</title>
        <authorList>
            <person name="Pukall R."/>
            <person name="Gehrich-Schroter G."/>
            <person name="Lapidus A."/>
            <person name="Nolan M."/>
            <person name="Glavina Del Rio T."/>
            <person name="Lucas S."/>
            <person name="Chen F."/>
            <person name="Tice H."/>
            <person name="Pitluck S."/>
            <person name="Cheng J.F."/>
            <person name="Copeland A."/>
            <person name="Saunders E."/>
            <person name="Brettin T."/>
            <person name="Detter J.C."/>
            <person name="Bruce D."/>
            <person name="Goodwin L."/>
            <person name="Pati A."/>
            <person name="Ivanova N."/>
            <person name="Mavromatis K."/>
            <person name="Ovchinnikova G."/>
            <person name="Chen A."/>
            <person name="Palaniappan K."/>
            <person name="Land M."/>
            <person name="Hauser L."/>
            <person name="Chang Y.J."/>
            <person name="Jeffries C.D."/>
            <person name="Chain P."/>
            <person name="Goker M."/>
            <person name="Bristow J."/>
            <person name="Eisen J.A."/>
            <person name="Markowitz V."/>
            <person name="Hugenholtz P."/>
            <person name="Kyrpides N.C."/>
            <person name="Klenk H.P."/>
            <person name="Han C."/>
        </authorList>
    </citation>
    <scope>NUCLEOTIDE SEQUENCE [LARGE SCALE GENOMIC DNA]</scope>
    <source>
        <strain evidence="6">ATCC 14870 / DSM 20603 / BCRC 15368 / CIP 55.134 / JCM 11481 / NBRC 15587 / NCTC 10816 / Prevot 55134</strain>
    </source>
</reference>
<dbReference type="AlphaFoldDB" id="C7QZB0"/>
<evidence type="ECO:0000259" key="2">
    <source>
        <dbReference type="Pfam" id="PF14498"/>
    </source>
</evidence>
<evidence type="ECO:0000313" key="5">
    <source>
        <dbReference type="EMBL" id="ACV09408.1"/>
    </source>
</evidence>
<feature type="compositionally biased region" description="Polar residues" evidence="1">
    <location>
        <begin position="8"/>
        <end position="22"/>
    </location>
</feature>
<organism evidence="5 6">
    <name type="scientific">Jonesia denitrificans (strain ATCC 14870 / DSM 20603 / BCRC 15368 / CIP 55.134 / JCM 11481 / NBRC 15587 / NCTC 10816 / Prevot 55134)</name>
    <name type="common">Listeria denitrificans</name>
    <dbReference type="NCBI Taxonomy" id="471856"/>
    <lineage>
        <taxon>Bacteria</taxon>
        <taxon>Bacillati</taxon>
        <taxon>Actinomycetota</taxon>
        <taxon>Actinomycetes</taxon>
        <taxon>Micrococcales</taxon>
        <taxon>Jonesiaceae</taxon>
        <taxon>Jonesia</taxon>
    </lineage>
</organism>
<accession>C7QZB0</accession>
<dbReference type="PIRSF" id="PIRSF007663">
    <property type="entry name" value="UCP007663"/>
    <property type="match status" value="1"/>
</dbReference>
<feature type="compositionally biased region" description="Basic and acidic residues" evidence="1">
    <location>
        <begin position="810"/>
        <end position="819"/>
    </location>
</feature>
<name>C7QZB0_JONDD</name>
<dbReference type="Pfam" id="PF21307">
    <property type="entry name" value="Glyco_hydro_95_C"/>
    <property type="match status" value="1"/>
</dbReference>
<evidence type="ECO:0000259" key="4">
    <source>
        <dbReference type="Pfam" id="PF22124"/>
    </source>
</evidence>
<dbReference type="CAZy" id="GH95">
    <property type="family name" value="Glycoside Hydrolase Family 95"/>
</dbReference>
<feature type="domain" description="Glycosyl hydrolase family 95 catalytic" evidence="4">
    <location>
        <begin position="344"/>
        <end position="702"/>
    </location>
</feature>
<dbReference type="EMBL" id="CP001706">
    <property type="protein sequence ID" value="ACV09408.1"/>
    <property type="molecule type" value="Genomic_DNA"/>
</dbReference>
<dbReference type="SUPFAM" id="SSF48208">
    <property type="entry name" value="Six-hairpin glycosidases"/>
    <property type="match status" value="1"/>
</dbReference>
<dbReference type="InterPro" id="IPR008928">
    <property type="entry name" value="6-hairpin_glycosidase_sf"/>
</dbReference>
<feature type="region of interest" description="Disordered" evidence="1">
    <location>
        <begin position="782"/>
        <end position="819"/>
    </location>
</feature>
<keyword evidence="6" id="KW-1185">Reference proteome</keyword>
<feature type="domain" description="Glycosyl hydrolase family 95 N-terminal" evidence="2">
    <location>
        <begin position="21"/>
        <end position="281"/>
    </location>
</feature>
<feature type="region of interest" description="Disordered" evidence="1">
    <location>
        <begin position="1"/>
        <end position="22"/>
    </location>
</feature>
<dbReference type="PANTHER" id="PTHR31084:SF0">
    <property type="entry name" value="ALPHA-L-FUCOSIDASE 2"/>
    <property type="match status" value="1"/>
</dbReference>
<dbReference type="eggNOG" id="COG1554">
    <property type="taxonomic scope" value="Bacteria"/>
</dbReference>
<dbReference type="Proteomes" id="UP000000628">
    <property type="component" value="Chromosome"/>
</dbReference>
<protein>
    <submittedName>
        <fullName evidence="5">Uncharacterized protein</fullName>
    </submittedName>
</protein>
<dbReference type="GO" id="GO:0005975">
    <property type="term" value="P:carbohydrate metabolic process"/>
    <property type="evidence" value="ECO:0007669"/>
    <property type="project" value="InterPro"/>
</dbReference>
<dbReference type="HOGENOM" id="CLU_004617_2_2_11"/>
<dbReference type="InterPro" id="IPR054363">
    <property type="entry name" value="GH95_cat"/>
</dbReference>
<feature type="compositionally biased region" description="Polar residues" evidence="1">
    <location>
        <begin position="790"/>
        <end position="807"/>
    </location>
</feature>
<dbReference type="KEGG" id="jde:Jden_1765"/>
<dbReference type="Gene3D" id="1.50.10.10">
    <property type="match status" value="1"/>
</dbReference>
<proteinExistence type="predicted"/>
<feature type="domain" description="Alpha fucosidase A-like C-terminal" evidence="3">
    <location>
        <begin position="707"/>
        <end position="757"/>
    </location>
</feature>
<dbReference type="RefSeq" id="WP_015772036.1">
    <property type="nucleotide sequence ID" value="NC_013174.1"/>
</dbReference>
<dbReference type="Pfam" id="PF22124">
    <property type="entry name" value="Glyco_hydro_95_cat"/>
    <property type="match status" value="1"/>
</dbReference>
<evidence type="ECO:0000256" key="1">
    <source>
        <dbReference type="SAM" id="MobiDB-lite"/>
    </source>
</evidence>
<dbReference type="InterPro" id="IPR012341">
    <property type="entry name" value="6hp_glycosidase-like_sf"/>
</dbReference>
<evidence type="ECO:0000313" key="6">
    <source>
        <dbReference type="Proteomes" id="UP000000628"/>
    </source>
</evidence>
<dbReference type="GO" id="GO:0004560">
    <property type="term" value="F:alpha-L-fucosidase activity"/>
    <property type="evidence" value="ECO:0007669"/>
    <property type="project" value="InterPro"/>
</dbReference>
<dbReference type="InterPro" id="IPR016518">
    <property type="entry name" value="Alpha-L-fucosidase"/>
</dbReference>
<dbReference type="InterPro" id="IPR049053">
    <property type="entry name" value="AFCA-like_C"/>
</dbReference>
<dbReference type="Pfam" id="PF14498">
    <property type="entry name" value="Glyco_hyd_65N_2"/>
    <property type="match status" value="1"/>
</dbReference>
<dbReference type="Gene3D" id="2.70.98.50">
    <property type="entry name" value="putative glycoside hydrolase family protein from bacillus halodurans"/>
    <property type="match status" value="1"/>
</dbReference>
<sequence length="819" mass="89620">MNRDETTKSTTAHPTDSPEQLSLNAPCTTWVEALPLGNGILGVMDGAHAAHTTLWINHHATWSGHPATAYQLPPAADNPTWLIEARLALARQDYPTITRILKSTQTPHSQAFLPLAHLTLTPTHSVTFISRHLDFSTATSHAIYATADNSTIHHRTWVPRADNYSPPFHLPDTPHAPPGDGSAIIHTITNHSPHTLHYTISTDTLLRPHTQHTTHRPHLTVRLPSDVAPTHETTDHHITYDHTSASQTLTWATTSAATPTTLTIAPHTTGILVLTANTPADPTEPTAPVITHLHTHAERIRDALTNAGTPPTAELAGPYARHVAAHRQMYTRTSLHIAADPHATRQFHMGRHLLITTLHPNALPITLQGLWNAELPPPWSSNYTLNINTPMNYWAADQVGLGEHHTQLRHWLTRAAAGPGRYIANALYHAPGFVLHHNSDRWGYATPAGAGHGDPAWSFWPMGGLWLTLTAWDHITYTDDLTDAAHLWPLIEGAAHFALHWLTHDGTTTHSAPSTSPEHTFTHDGTTTAITDTPTMDIALLTELHQVATHAAAMLNKDAPWLAPLGRLIADLPTPRITTSGHLAEWTHNHPSAEPNHRHLSHLIGLYPFRHLTTPELRDAAMASLNARGPESTGWALAWRIALSARARRNEDAATWIARSLRPMTQHTGPHHGGLYPSLLSAHPPFQIDGNLGYLAGVCACLIDATTDTITLLPALPPAWTQGHITGLHLPGRLTCEITWRNAAPDLVTVTLHAQARQPARRTISFGTTQRSITVTPGETLRFTGRHLQENTTQPISLKDNTGTHTGDTPPRETNHGDD</sequence>
<dbReference type="STRING" id="471856.Jden_1765"/>
<dbReference type="PANTHER" id="PTHR31084">
    <property type="entry name" value="ALPHA-L-FUCOSIDASE 2"/>
    <property type="match status" value="1"/>
</dbReference>
<evidence type="ECO:0000259" key="3">
    <source>
        <dbReference type="Pfam" id="PF21307"/>
    </source>
</evidence>
<dbReference type="InterPro" id="IPR027414">
    <property type="entry name" value="GH95_N_dom"/>
</dbReference>